<comment type="caution">
    <text evidence="3">The sequence shown here is derived from an EMBL/GenBank/DDBJ whole genome shotgun (WGS) entry which is preliminary data.</text>
</comment>
<name>A0A3M2RRR2_9HYPO</name>
<feature type="transmembrane region" description="Helical" evidence="2">
    <location>
        <begin position="433"/>
        <end position="455"/>
    </location>
</feature>
<dbReference type="OrthoDB" id="3789824at2759"/>
<feature type="transmembrane region" description="Helical" evidence="2">
    <location>
        <begin position="475"/>
        <end position="496"/>
    </location>
</feature>
<feature type="region of interest" description="Disordered" evidence="1">
    <location>
        <begin position="517"/>
        <end position="552"/>
    </location>
</feature>
<evidence type="ECO:0000256" key="2">
    <source>
        <dbReference type="SAM" id="Phobius"/>
    </source>
</evidence>
<feature type="transmembrane region" description="Helical" evidence="2">
    <location>
        <begin position="327"/>
        <end position="346"/>
    </location>
</feature>
<evidence type="ECO:0000256" key="1">
    <source>
        <dbReference type="SAM" id="MobiDB-lite"/>
    </source>
</evidence>
<reference evidence="3 4" key="1">
    <citation type="submission" date="2017-06" db="EMBL/GenBank/DDBJ databases">
        <title>Comparative genomic analysis of Ambrosia Fusariam Clade fungi.</title>
        <authorList>
            <person name="Stajich J.E."/>
            <person name="Carrillo J."/>
            <person name="Kijimoto T."/>
            <person name="Eskalen A."/>
            <person name="O'Donnell K."/>
            <person name="Kasson M."/>
        </authorList>
    </citation>
    <scope>NUCLEOTIDE SEQUENCE [LARGE SCALE GENOMIC DNA]</scope>
    <source>
        <strain evidence="3">UCR3666</strain>
    </source>
</reference>
<keyword evidence="4" id="KW-1185">Reference proteome</keyword>
<organism evidence="3 4">
    <name type="scientific">Fusarium kuroshium</name>
    <dbReference type="NCBI Taxonomy" id="2010991"/>
    <lineage>
        <taxon>Eukaryota</taxon>
        <taxon>Fungi</taxon>
        <taxon>Dikarya</taxon>
        <taxon>Ascomycota</taxon>
        <taxon>Pezizomycotina</taxon>
        <taxon>Sordariomycetes</taxon>
        <taxon>Hypocreomycetidae</taxon>
        <taxon>Hypocreales</taxon>
        <taxon>Nectriaceae</taxon>
        <taxon>Fusarium</taxon>
        <taxon>Fusarium solani species complex</taxon>
    </lineage>
</organism>
<keyword evidence="2" id="KW-0812">Transmembrane</keyword>
<proteinExistence type="predicted"/>
<feature type="transmembrane region" description="Helical" evidence="2">
    <location>
        <begin position="203"/>
        <end position="226"/>
    </location>
</feature>
<feature type="transmembrane region" description="Helical" evidence="2">
    <location>
        <begin position="394"/>
        <end position="412"/>
    </location>
</feature>
<protein>
    <submittedName>
        <fullName evidence="3">Uncharacterized protein</fullName>
    </submittedName>
</protein>
<dbReference type="AlphaFoldDB" id="A0A3M2RRR2"/>
<accession>A0A3M2RRR2</accession>
<feature type="transmembrane region" description="Helical" evidence="2">
    <location>
        <begin position="294"/>
        <end position="315"/>
    </location>
</feature>
<dbReference type="STRING" id="2010991.A0A3M2RRR2"/>
<keyword evidence="2" id="KW-1133">Transmembrane helix</keyword>
<keyword evidence="2" id="KW-0472">Membrane</keyword>
<sequence>MPTQQSDVTSNSAEPPFIHPNDLTYVANPSSTSFEQIVNVGLGISWTRLERINQSSALDNFQSVPVLAGVCGDRESGYKNCSELCGRSSDMFSSWKMLWQCLALASLSLAGTSFPDVGEPYARMIHKSISEFSIGNATEFPGEIVLNHTFECAMASCETDAGDCRMEAPNSSYIVDGRVHWNIMLESLNEMCKGIEVNFNGDLAGPGVLIAYLLQMGMALYVWAFIRLPKVLQIIEVLGPTSQRLEQSNLAHATSTFLVEFHEAQCFFVTSIEIALLYARSRIDASGSTNWASLFQFIALIEIVACAGAWTILLTQISLRRARLDSTYYLTLSTTALALAFATGATTDYPSMDEVYVFFKRHNHVPQCGNNISLRTFCLTSDHLTKPRSLKSGYFTFALIGILWYEKVFELVRNGTWFRKKHRHYLEKLHVPTVIVVMFSFAAEIATIVLLFLNLTDLIKLRRELDLGEWGVGQVIAVLVWAPVISKYLYLIMFGIEKGFLYRLSRAFMVVKRPIETENEDEDEDEGDTASGDTDDADTVPLVPTHRNTSAW</sequence>
<dbReference type="EMBL" id="NKUJ01000316">
    <property type="protein sequence ID" value="RMJ07882.1"/>
    <property type="molecule type" value="Genomic_DNA"/>
</dbReference>
<evidence type="ECO:0000313" key="4">
    <source>
        <dbReference type="Proteomes" id="UP000277212"/>
    </source>
</evidence>
<feature type="compositionally biased region" description="Acidic residues" evidence="1">
    <location>
        <begin position="517"/>
        <end position="538"/>
    </location>
</feature>
<evidence type="ECO:0000313" key="3">
    <source>
        <dbReference type="EMBL" id="RMJ07882.1"/>
    </source>
</evidence>
<dbReference type="Proteomes" id="UP000277212">
    <property type="component" value="Unassembled WGS sequence"/>
</dbReference>
<gene>
    <name evidence="3" type="ORF">CDV36_012509</name>
</gene>